<dbReference type="InterPro" id="IPR015966">
    <property type="entry name" value="tRNA_lig_kin_fungi"/>
</dbReference>
<comment type="caution">
    <text evidence="5">The sequence shown here is derived from an EMBL/GenBank/DDBJ whole genome shotgun (WGS) entry which is preliminary data.</text>
</comment>
<evidence type="ECO:0000313" key="6">
    <source>
        <dbReference type="Proteomes" id="UP001182556"/>
    </source>
</evidence>
<evidence type="ECO:0000256" key="1">
    <source>
        <dbReference type="SAM" id="MobiDB-lite"/>
    </source>
</evidence>
<dbReference type="GO" id="GO:0005524">
    <property type="term" value="F:ATP binding"/>
    <property type="evidence" value="ECO:0007669"/>
    <property type="project" value="InterPro"/>
</dbReference>
<dbReference type="Proteomes" id="UP001182556">
    <property type="component" value="Unassembled WGS sequence"/>
</dbReference>
<feature type="domain" description="tRNA ligase phosphodiesterase" evidence="2">
    <location>
        <begin position="682"/>
        <end position="876"/>
    </location>
</feature>
<dbReference type="GO" id="GO:0003972">
    <property type="term" value="F:RNA ligase (ATP) activity"/>
    <property type="evidence" value="ECO:0007669"/>
    <property type="project" value="InterPro"/>
</dbReference>
<name>A0AAD9FT38_PAPLA</name>
<dbReference type="EMBL" id="JAODAN010000003">
    <property type="protein sequence ID" value="KAK1925799.1"/>
    <property type="molecule type" value="Genomic_DNA"/>
</dbReference>
<reference evidence="5" key="1">
    <citation type="submission" date="2023-02" db="EMBL/GenBank/DDBJ databases">
        <title>Identification and recombinant expression of a fungal hydrolase from Papiliotrema laurentii that hydrolyzes apple cutin and clears colloidal polyester polyurethane.</title>
        <authorList>
            <consortium name="DOE Joint Genome Institute"/>
            <person name="Roman V.A."/>
            <person name="Bojanowski C."/>
            <person name="Crable B.R."/>
            <person name="Wagner D.N."/>
            <person name="Hung C.S."/>
            <person name="Nadeau L.J."/>
            <person name="Schratz L."/>
            <person name="Haridas S."/>
            <person name="Pangilinan J."/>
            <person name="Lipzen A."/>
            <person name="Na H."/>
            <person name="Yan M."/>
            <person name="Ng V."/>
            <person name="Grigoriev I.V."/>
            <person name="Spatafora J.W."/>
            <person name="Barlow D."/>
            <person name="Biffinger J."/>
            <person name="Kelley-Loughnane N."/>
            <person name="Varaljay V.A."/>
            <person name="Crookes-Goodson W.J."/>
        </authorList>
    </citation>
    <scope>NUCLEOTIDE SEQUENCE</scope>
    <source>
        <strain evidence="5">5307AH</strain>
    </source>
</reference>
<evidence type="ECO:0000259" key="4">
    <source>
        <dbReference type="Pfam" id="PF09511"/>
    </source>
</evidence>
<evidence type="ECO:0000259" key="3">
    <source>
        <dbReference type="Pfam" id="PF08303"/>
    </source>
</evidence>
<dbReference type="Pfam" id="PF08303">
    <property type="entry name" value="tRNA_lig_kinase"/>
    <property type="match status" value="1"/>
</dbReference>
<dbReference type="PANTHER" id="PTHR32004">
    <property type="entry name" value="TRNA LIGASE"/>
    <property type="match status" value="1"/>
</dbReference>
<keyword evidence="6" id="KW-1185">Reference proteome</keyword>
<dbReference type="InterPro" id="IPR027417">
    <property type="entry name" value="P-loop_NTPase"/>
</dbReference>
<sequence length="916" mass="101976">MVGANKGKGLEAWTTDRHPASTASLLAQLYHLRDTNPKAVRPNVHLYPASIYAPEDKGEGSSTARDRRITSWKMTEHMYFNASNPFPSLARGLFTEAVEEGDPVPEEALACEGEWEEGQTRERIVARGYDKFFNLNEVDWTVPEHIQQHTTGPYRMTLKSNGCLILISALTPRHVMVASKHSLGTTTEAELGKQTTVEAASENMAKLELSEQGKKAKTANGQRDQEDKEEKEAEAHAEVGRRWLRRTLEKSGKTEADLAERLWASNTTAVLELCDDSFEEHVIATPEHWTGLHLHGLNHNTPHFSTASPSDVASFAYEFGFIPTKYVEMSTLDEVKAFTDDVTRTGSWEGDMIEGFVVRCVVADTTGPGKPPYKPGSPFFFKIKFDEPYLLYRQWREITRVMLPLLEAPTPDKEAEVWKKVRSKTKRSEVALYADWAGEEMKTNPTLFKDYDRGVVRVREQFLRWTETEGARAWAGAKAGNYSLRSGGSAKPVFDKTGMKKKYVLVPIAVPGCGKTLIGVALSKLFGMGHTQSDDVTTKKTAPTFLKNIVELLKKNDVVYADRNNHIDKHYSELANLENDKFLKNFDVRLIGVVWDVESRPYHRLLRICSERVVRRGDNHQTLRPDLTVEAEHEAVVGNFLRNWTAPDPALFDKLIGVDVEDTPREALDKIVGPLVSLLGVPLPSDQDITDALAAAMEYKVTTPYHAPAVRVGKAIRYFGVAPEIDLPRTVTTILEGCADDTARSLFEDIRKSDRITAKPHITLAHEKVVAAEREAAGQAVDVASPDPGPLEKLWNTCKSQAESPSSAMYEFSITLLVWDERVMALALDRIHPKASEEGPELVLPETIALYLHVTVGTKSEDISAFESRGIIRVAREAITQGKRSGEAGEAVEGGGAVRWVEVEGLKSEGRVRGMY</sequence>
<dbReference type="Gene3D" id="3.40.50.300">
    <property type="entry name" value="P-loop containing nucleotide triphosphate hydrolases"/>
    <property type="match status" value="1"/>
</dbReference>
<dbReference type="GO" id="GO:0005634">
    <property type="term" value="C:nucleus"/>
    <property type="evidence" value="ECO:0007669"/>
    <property type="project" value="TreeGrafter"/>
</dbReference>
<gene>
    <name evidence="5" type="ORF">DB88DRAFT_485143</name>
</gene>
<feature type="region of interest" description="Disordered" evidence="1">
    <location>
        <begin position="208"/>
        <end position="237"/>
    </location>
</feature>
<dbReference type="Pfam" id="PF08302">
    <property type="entry name" value="tRNA_lig_CPD"/>
    <property type="match status" value="1"/>
</dbReference>
<evidence type="ECO:0000259" key="2">
    <source>
        <dbReference type="Pfam" id="PF08302"/>
    </source>
</evidence>
<keyword evidence="5" id="KW-0436">Ligase</keyword>
<proteinExistence type="predicted"/>
<accession>A0AAD9FT38</accession>
<feature type="domain" description="T4 RNA ligase 1-like N-terminal" evidence="4">
    <location>
        <begin position="90"/>
        <end position="390"/>
    </location>
</feature>
<dbReference type="GO" id="GO:0006388">
    <property type="term" value="P:tRNA splicing, via endonucleolytic cleavage and ligation"/>
    <property type="evidence" value="ECO:0007669"/>
    <property type="project" value="InterPro"/>
</dbReference>
<feature type="compositionally biased region" description="Basic and acidic residues" evidence="1">
    <location>
        <begin position="223"/>
        <end position="237"/>
    </location>
</feature>
<dbReference type="Pfam" id="PF09511">
    <property type="entry name" value="RNA_lig_T4_1"/>
    <property type="match status" value="1"/>
</dbReference>
<dbReference type="AlphaFoldDB" id="A0AAD9FT38"/>
<protein>
    <submittedName>
        <fullName evidence="5">RNA ligase-domain-containing protein</fullName>
    </submittedName>
</protein>
<dbReference type="InterPro" id="IPR019039">
    <property type="entry name" value="T4-Rnl1-like_N"/>
</dbReference>
<organism evidence="5 6">
    <name type="scientific">Papiliotrema laurentii</name>
    <name type="common">Cryptococcus laurentii</name>
    <dbReference type="NCBI Taxonomy" id="5418"/>
    <lineage>
        <taxon>Eukaryota</taxon>
        <taxon>Fungi</taxon>
        <taxon>Dikarya</taxon>
        <taxon>Basidiomycota</taxon>
        <taxon>Agaricomycotina</taxon>
        <taxon>Tremellomycetes</taxon>
        <taxon>Tremellales</taxon>
        <taxon>Rhynchogastremaceae</taxon>
        <taxon>Papiliotrema</taxon>
    </lineage>
</organism>
<dbReference type="PANTHER" id="PTHR32004:SF1">
    <property type="entry name" value="TRNA LIGASE"/>
    <property type="match status" value="1"/>
</dbReference>
<dbReference type="InterPro" id="IPR015965">
    <property type="entry name" value="tRNA_lig_PDEase"/>
</dbReference>
<evidence type="ECO:0000313" key="5">
    <source>
        <dbReference type="EMBL" id="KAK1925799.1"/>
    </source>
</evidence>
<feature type="domain" description="tRNA ligase kinase" evidence="3">
    <location>
        <begin position="504"/>
        <end position="648"/>
    </location>
</feature>